<evidence type="ECO:0000256" key="2">
    <source>
        <dbReference type="ARBA" id="ARBA00022723"/>
    </source>
</evidence>
<dbReference type="GO" id="GO:0046872">
    <property type="term" value="F:metal ion binding"/>
    <property type="evidence" value="ECO:0007669"/>
    <property type="project" value="UniProtKB-KW"/>
</dbReference>
<organism evidence="5 6">
    <name type="scientific">Holtiella tumoricola</name>
    <dbReference type="NCBI Taxonomy" id="3018743"/>
    <lineage>
        <taxon>Bacteria</taxon>
        <taxon>Bacillati</taxon>
        <taxon>Bacillota</taxon>
        <taxon>Clostridia</taxon>
        <taxon>Lachnospirales</taxon>
        <taxon>Cellulosilyticaceae</taxon>
        <taxon>Holtiella</taxon>
    </lineage>
</organism>
<dbReference type="InterPro" id="IPR012827">
    <property type="entry name" value="Hemerythrin_metal-bd"/>
</dbReference>
<protein>
    <submittedName>
        <fullName evidence="5">Bacteriohemerythrin</fullName>
    </submittedName>
</protein>
<evidence type="ECO:0000259" key="4">
    <source>
        <dbReference type="Pfam" id="PF01814"/>
    </source>
</evidence>
<dbReference type="InterPro" id="IPR012312">
    <property type="entry name" value="Hemerythrin-like"/>
</dbReference>
<dbReference type="Gene3D" id="1.20.120.50">
    <property type="entry name" value="Hemerythrin-like"/>
    <property type="match status" value="1"/>
</dbReference>
<dbReference type="AlphaFoldDB" id="A0AA42J0G7"/>
<dbReference type="PANTHER" id="PTHR37164">
    <property type="entry name" value="BACTERIOHEMERYTHRIN"/>
    <property type="match status" value="1"/>
</dbReference>
<comment type="caution">
    <text evidence="5">The sequence shown here is derived from an EMBL/GenBank/DDBJ whole genome shotgun (WGS) entry which is preliminary data.</text>
</comment>
<gene>
    <name evidence="5" type="ORF">PBV87_07610</name>
</gene>
<evidence type="ECO:0000313" key="6">
    <source>
        <dbReference type="Proteomes" id="UP001169242"/>
    </source>
</evidence>
<proteinExistence type="inferred from homology"/>
<dbReference type="RefSeq" id="WP_271011733.1">
    <property type="nucleotide sequence ID" value="NZ_JAQIFT010000033.1"/>
</dbReference>
<keyword evidence="2" id="KW-0479">Metal-binding</keyword>
<dbReference type="Pfam" id="PF01814">
    <property type="entry name" value="Hemerythrin"/>
    <property type="match status" value="1"/>
</dbReference>
<dbReference type="SUPFAM" id="SSF47188">
    <property type="entry name" value="Hemerythrin-like"/>
    <property type="match status" value="1"/>
</dbReference>
<dbReference type="NCBIfam" id="NF033749">
    <property type="entry name" value="bact_hemeryth"/>
    <property type="match status" value="1"/>
</dbReference>
<comment type="similarity">
    <text evidence="1">Belongs to the hemerythrin family.</text>
</comment>
<name>A0AA42J0G7_9FIRM</name>
<dbReference type="EMBL" id="JAQIFT010000033">
    <property type="protein sequence ID" value="MDA3731344.1"/>
    <property type="molecule type" value="Genomic_DNA"/>
</dbReference>
<evidence type="ECO:0000256" key="3">
    <source>
        <dbReference type="ARBA" id="ARBA00023004"/>
    </source>
</evidence>
<sequence>MAFTWTRELETGNAQIDKEHKELIHAINNLLEACTVGKGRNEISQTIDFLNQYTKTHFGHEQILQVQSGYPDYANHKKYHEWFANMVEDISARLKAEGPSLQLVGEINKQLVGWLIKHIKTEDVKVAKHILSQKK</sequence>
<evidence type="ECO:0000256" key="1">
    <source>
        <dbReference type="ARBA" id="ARBA00010587"/>
    </source>
</evidence>
<dbReference type="CDD" id="cd12107">
    <property type="entry name" value="Hemerythrin"/>
    <property type="match status" value="1"/>
</dbReference>
<dbReference type="NCBIfam" id="TIGR02481">
    <property type="entry name" value="hemeryth_dom"/>
    <property type="match status" value="1"/>
</dbReference>
<dbReference type="PANTHER" id="PTHR37164:SF1">
    <property type="entry name" value="BACTERIOHEMERYTHRIN"/>
    <property type="match status" value="1"/>
</dbReference>
<dbReference type="InterPro" id="IPR035938">
    <property type="entry name" value="Hemerythrin-like_sf"/>
</dbReference>
<feature type="domain" description="Hemerythrin-like" evidence="4">
    <location>
        <begin position="12"/>
        <end position="126"/>
    </location>
</feature>
<dbReference type="InterPro" id="IPR050669">
    <property type="entry name" value="Hemerythrin"/>
</dbReference>
<reference evidence="5" key="1">
    <citation type="journal article" date="2023" name="Int. J. Syst. Evol. Microbiol.">
        <title>&lt;i&gt;Holtiella tumoricola&lt;/i&gt; gen. nov. sp. nov., isolated from a human clinical sample.</title>
        <authorList>
            <person name="Allen-Vercoe E."/>
            <person name="Daigneault M.C."/>
            <person name="Vancuren S.J."/>
            <person name="Cochrane K."/>
            <person name="O'Neal L.L."/>
            <person name="Sankaranarayanan K."/>
            <person name="Lawson P.A."/>
        </authorList>
    </citation>
    <scope>NUCLEOTIDE SEQUENCE</scope>
    <source>
        <strain evidence="5">CC70A</strain>
    </source>
</reference>
<dbReference type="Proteomes" id="UP001169242">
    <property type="component" value="Unassembled WGS sequence"/>
</dbReference>
<keyword evidence="6" id="KW-1185">Reference proteome</keyword>
<evidence type="ECO:0000313" key="5">
    <source>
        <dbReference type="EMBL" id="MDA3731344.1"/>
    </source>
</evidence>
<accession>A0AA42J0G7</accession>
<keyword evidence="3" id="KW-0408">Iron</keyword>